<comment type="caution">
    <text evidence="1">The sequence shown here is derived from an EMBL/GenBank/DDBJ whole genome shotgun (WGS) entry which is preliminary data.</text>
</comment>
<organism evidence="1 2">
    <name type="scientific">Macrophomina phaseolina</name>
    <dbReference type="NCBI Taxonomy" id="35725"/>
    <lineage>
        <taxon>Eukaryota</taxon>
        <taxon>Fungi</taxon>
        <taxon>Dikarya</taxon>
        <taxon>Ascomycota</taxon>
        <taxon>Pezizomycotina</taxon>
        <taxon>Dothideomycetes</taxon>
        <taxon>Dothideomycetes incertae sedis</taxon>
        <taxon>Botryosphaeriales</taxon>
        <taxon>Botryosphaeriaceae</taxon>
        <taxon>Macrophomina</taxon>
    </lineage>
</organism>
<protein>
    <submittedName>
        <fullName evidence="1">Uncharacterized protein</fullName>
    </submittedName>
</protein>
<sequence length="152" mass="16763">MALYVNGAKAWKCATRLIFSPRCLISLIGPSARPIMGATRPILAAAWPLCCLCLYYGRLRFFINTYSTNIRPKWLRIPTAAQLAMTAKPQIKQRGRVHPPLSNPALAALTIAVSSCARPARRRVHKGVLRPANPYSYSGCLLTPPYSNLSLI</sequence>
<evidence type="ECO:0000313" key="2">
    <source>
        <dbReference type="Proteomes" id="UP000774617"/>
    </source>
</evidence>
<dbReference type="EMBL" id="JAGTJR010000009">
    <property type="protein sequence ID" value="KAH7054565.1"/>
    <property type="molecule type" value="Genomic_DNA"/>
</dbReference>
<reference evidence="1 2" key="1">
    <citation type="journal article" date="2021" name="Nat. Commun.">
        <title>Genetic determinants of endophytism in the Arabidopsis root mycobiome.</title>
        <authorList>
            <person name="Mesny F."/>
            <person name="Miyauchi S."/>
            <person name="Thiergart T."/>
            <person name="Pickel B."/>
            <person name="Atanasova L."/>
            <person name="Karlsson M."/>
            <person name="Huettel B."/>
            <person name="Barry K.W."/>
            <person name="Haridas S."/>
            <person name="Chen C."/>
            <person name="Bauer D."/>
            <person name="Andreopoulos W."/>
            <person name="Pangilinan J."/>
            <person name="LaButti K."/>
            <person name="Riley R."/>
            <person name="Lipzen A."/>
            <person name="Clum A."/>
            <person name="Drula E."/>
            <person name="Henrissat B."/>
            <person name="Kohler A."/>
            <person name="Grigoriev I.V."/>
            <person name="Martin F.M."/>
            <person name="Hacquard S."/>
        </authorList>
    </citation>
    <scope>NUCLEOTIDE SEQUENCE [LARGE SCALE GENOMIC DNA]</scope>
    <source>
        <strain evidence="1 2">MPI-SDFR-AT-0080</strain>
    </source>
</reference>
<keyword evidence="2" id="KW-1185">Reference proteome</keyword>
<proteinExistence type="predicted"/>
<evidence type="ECO:0000313" key="1">
    <source>
        <dbReference type="EMBL" id="KAH7054565.1"/>
    </source>
</evidence>
<dbReference type="Proteomes" id="UP000774617">
    <property type="component" value="Unassembled WGS sequence"/>
</dbReference>
<accession>A0ABQ8GG05</accession>
<gene>
    <name evidence="1" type="ORF">B0J12DRAFT_456995</name>
</gene>
<name>A0ABQ8GG05_9PEZI</name>